<dbReference type="PANTHER" id="PTHR11877:SF99">
    <property type="entry name" value="1,3,6,8-TETRAHYDROXYNAPHTHALENE SYNTHASE"/>
    <property type="match status" value="1"/>
</dbReference>
<dbReference type="InterPro" id="IPR001099">
    <property type="entry name" value="Chalcone/stilbene_synt_N"/>
</dbReference>
<feature type="domain" description="Chalcone/stilbene synthase N-terminal" evidence="5">
    <location>
        <begin position="63"/>
        <end position="206"/>
    </location>
</feature>
<protein>
    <submittedName>
        <fullName evidence="7">Type III polyketide synthase</fullName>
    </submittedName>
</protein>
<evidence type="ECO:0000256" key="1">
    <source>
        <dbReference type="ARBA" id="ARBA00005531"/>
    </source>
</evidence>
<comment type="caution">
    <text evidence="7">The sequence shown here is derived from an EMBL/GenBank/DDBJ whole genome shotgun (WGS) entry which is preliminary data.</text>
</comment>
<dbReference type="Pfam" id="PF00195">
    <property type="entry name" value="Chal_sti_synt_N"/>
    <property type="match status" value="1"/>
</dbReference>
<accession>A0A940X0C8</accession>
<dbReference type="Pfam" id="PF02797">
    <property type="entry name" value="Chal_sti_synt_C"/>
    <property type="match status" value="1"/>
</dbReference>
<dbReference type="GO" id="GO:0016747">
    <property type="term" value="F:acyltransferase activity, transferring groups other than amino-acyl groups"/>
    <property type="evidence" value="ECO:0007669"/>
    <property type="project" value="InterPro"/>
</dbReference>
<evidence type="ECO:0000259" key="5">
    <source>
        <dbReference type="Pfam" id="PF00195"/>
    </source>
</evidence>
<evidence type="ECO:0000256" key="4">
    <source>
        <dbReference type="PIRSR" id="PIRSR000451-1"/>
    </source>
</evidence>
<comment type="similarity">
    <text evidence="1">Belongs to the thiolase-like superfamily. Chalcone/stilbene synthases family.</text>
</comment>
<evidence type="ECO:0000313" key="7">
    <source>
        <dbReference type="EMBL" id="MBP3952590.1"/>
    </source>
</evidence>
<dbReference type="PIRSF" id="PIRSF000451">
    <property type="entry name" value="PKS_III"/>
    <property type="match status" value="1"/>
</dbReference>
<evidence type="ECO:0000256" key="2">
    <source>
        <dbReference type="ARBA" id="ARBA00022679"/>
    </source>
</evidence>
<dbReference type="SUPFAM" id="SSF53901">
    <property type="entry name" value="Thiolase-like"/>
    <property type="match status" value="2"/>
</dbReference>
<dbReference type="InterPro" id="IPR011141">
    <property type="entry name" value="Polyketide_synthase_type-III"/>
</dbReference>
<dbReference type="EMBL" id="JAGKSQ010000006">
    <property type="protein sequence ID" value="MBP3952590.1"/>
    <property type="molecule type" value="Genomic_DNA"/>
</dbReference>
<keyword evidence="3" id="KW-0012">Acyltransferase</keyword>
<keyword evidence="2" id="KW-0808">Transferase</keyword>
<sequence length="365" mass="40482">MPSIISVSTFIPPYTLDQDTTTEFARELFNESFKDIDRLLKIFKNGQIDERQFAVPMDWFKENHSLQDRNDTYIELATLFGAEAIKACLSQTEFLKNDVRVEDIDAIVLVSSSGMSTPSIDARIMNVLPFSPHTKRIPLWGLGCAGGTAGVSRAFEYCKAFPDQNVLVVCIELCSLTFQKNDRSKSNLVGTSLFADGVACALICGEDSRLLDEAKQPIRPSILSTQSTLMPHSEEVMGWDVKDTGLHVVFSRDIPSIIQEWLQPNVTSFLKDNGLDLQRLSSFIAHPGGKKVLDAYIHSLGIDEGMVTTSKEVLKQHGNMSSPTVLYVLKSIMLDEHLDGDYGLMASLGPGFCSELVLLQWRGVH</sequence>
<feature type="active site" description="Acyl-thioester intermediate" evidence="4">
    <location>
        <position position="144"/>
    </location>
</feature>
<keyword evidence="8" id="KW-1185">Reference proteome</keyword>
<dbReference type="RefSeq" id="WP_210598414.1">
    <property type="nucleotide sequence ID" value="NZ_JAGKSQ010000006.1"/>
</dbReference>
<evidence type="ECO:0000259" key="6">
    <source>
        <dbReference type="Pfam" id="PF02797"/>
    </source>
</evidence>
<name>A0A940X0C8_9BACI</name>
<dbReference type="AlphaFoldDB" id="A0A940X0C8"/>
<evidence type="ECO:0000313" key="8">
    <source>
        <dbReference type="Proteomes" id="UP000678228"/>
    </source>
</evidence>
<dbReference type="PANTHER" id="PTHR11877">
    <property type="entry name" value="HYDROXYMETHYLGLUTARYL-COA SYNTHASE"/>
    <property type="match status" value="1"/>
</dbReference>
<dbReference type="InterPro" id="IPR016039">
    <property type="entry name" value="Thiolase-like"/>
</dbReference>
<dbReference type="CDD" id="cd00831">
    <property type="entry name" value="CHS_like"/>
    <property type="match status" value="1"/>
</dbReference>
<organism evidence="7 8">
    <name type="scientific">Halalkalibacter suaedae</name>
    <dbReference type="NCBI Taxonomy" id="2822140"/>
    <lineage>
        <taxon>Bacteria</taxon>
        <taxon>Bacillati</taxon>
        <taxon>Bacillota</taxon>
        <taxon>Bacilli</taxon>
        <taxon>Bacillales</taxon>
        <taxon>Bacillaceae</taxon>
        <taxon>Halalkalibacter</taxon>
    </lineage>
</organism>
<dbReference type="GO" id="GO:0030639">
    <property type="term" value="P:polyketide biosynthetic process"/>
    <property type="evidence" value="ECO:0007669"/>
    <property type="project" value="TreeGrafter"/>
</dbReference>
<dbReference type="InterPro" id="IPR012328">
    <property type="entry name" value="Chalcone/stilbene_synt_C"/>
</dbReference>
<proteinExistence type="inferred from homology"/>
<gene>
    <name evidence="7" type="ORF">J7W16_15800</name>
</gene>
<reference evidence="7" key="1">
    <citation type="submission" date="2021-03" db="EMBL/GenBank/DDBJ databases">
        <title>Bacillus suaedae sp. nov., isolated from Suaeda aralocaspica.</title>
        <authorList>
            <person name="Lei R.F.R."/>
        </authorList>
    </citation>
    <scope>NUCLEOTIDE SEQUENCE</scope>
    <source>
        <strain evidence="7">YZJH907-2</strain>
    </source>
</reference>
<dbReference type="Proteomes" id="UP000678228">
    <property type="component" value="Unassembled WGS sequence"/>
</dbReference>
<dbReference type="Gene3D" id="3.40.47.10">
    <property type="match status" value="2"/>
</dbReference>
<feature type="domain" description="Chalcone/stilbene synthase C-terminal" evidence="6">
    <location>
        <begin position="224"/>
        <end position="360"/>
    </location>
</feature>
<evidence type="ECO:0000256" key="3">
    <source>
        <dbReference type="ARBA" id="ARBA00023315"/>
    </source>
</evidence>